<evidence type="ECO:0000259" key="2">
    <source>
        <dbReference type="SMART" id="SM00849"/>
    </source>
</evidence>
<name>A0ABT6NGR1_9FIRM</name>
<organism evidence="4 5">
    <name type="scientific">Fusibacter bizertensis</name>
    <dbReference type="NCBI Taxonomy" id="1488331"/>
    <lineage>
        <taxon>Bacteria</taxon>
        <taxon>Bacillati</taxon>
        <taxon>Bacillota</taxon>
        <taxon>Clostridia</taxon>
        <taxon>Eubacteriales</taxon>
        <taxon>Eubacteriales Family XII. Incertae Sedis</taxon>
        <taxon>Fusibacter</taxon>
    </lineage>
</organism>
<sequence>MKLQFLGAAGQVTGSMTLIHFENLKILVDSGQFQGTPKEESLNFEELPFLAKEIDYIILTHAHIDHSGRIPLLVKRGFNGKIFCTQPTSHLAEILLKDSGKIHETEAAWENKKRERAGLDLIKPLFTEDEAVESFQYLYPLPYHMPHQLNPHFSFTFIRAGHLLGSSSLILTYKQDNKTMTLAFSGDLGNGTNLLELPPETVNFADAIVVESTYGGRLHTDITTRAEKLVDIILEATSHNGTVLIPSFAVGRTQEIIFELNNFIKQHPDERGARLKNIPIYIDSPLALEATKIYESHISFMSPAVQNFSGAPFKMDNLHLITSIEGSVGLNHNPHPKVIIAASGMCEAGRITHHLKHNLWRKNTHLVFIGYQAEGTIGRQILDGTKSVKILDVDVTVGAKLHDLHGFSGHADESHLLSWISSVKGLKHIFVNHGEESSRDALADKIKDFEKAELHLPELGETYTI</sequence>
<reference evidence="4 5" key="1">
    <citation type="submission" date="2023-04" db="EMBL/GenBank/DDBJ databases">
        <title>Fusibacter bizertensis strain WBS, isolated from littoral bottom sediments of the Arctic seas - biochemical and genomic analysis.</title>
        <authorList>
            <person name="Brioukhanov A.L."/>
        </authorList>
    </citation>
    <scope>NUCLEOTIDE SEQUENCE [LARGE SCALE GENOMIC DNA]</scope>
    <source>
        <strain evidence="4 5">WBS</strain>
    </source>
</reference>
<dbReference type="PANTHER" id="PTHR11203">
    <property type="entry name" value="CLEAVAGE AND POLYADENYLATION SPECIFICITY FACTOR FAMILY MEMBER"/>
    <property type="match status" value="1"/>
</dbReference>
<dbReference type="Pfam" id="PF16661">
    <property type="entry name" value="Lactamase_B_6"/>
    <property type="match status" value="1"/>
</dbReference>
<gene>
    <name evidence="4" type="ORF">QE109_15800</name>
</gene>
<dbReference type="InterPro" id="IPR022712">
    <property type="entry name" value="Beta_Casp"/>
</dbReference>
<dbReference type="PANTHER" id="PTHR11203:SF37">
    <property type="entry name" value="INTEGRATOR COMPLEX SUBUNIT 11"/>
    <property type="match status" value="1"/>
</dbReference>
<dbReference type="SUPFAM" id="SSF56281">
    <property type="entry name" value="Metallo-hydrolase/oxidoreductase"/>
    <property type="match status" value="1"/>
</dbReference>
<dbReference type="CDD" id="cd16295">
    <property type="entry name" value="TTHA0252-CPSF-like_MBL-fold"/>
    <property type="match status" value="1"/>
</dbReference>
<evidence type="ECO:0000256" key="1">
    <source>
        <dbReference type="ARBA" id="ARBA00022801"/>
    </source>
</evidence>
<dbReference type="SMART" id="SM01027">
    <property type="entry name" value="Beta-Casp"/>
    <property type="match status" value="1"/>
</dbReference>
<dbReference type="EC" id="3.-.-.-" evidence="4"/>
<keyword evidence="5" id="KW-1185">Reference proteome</keyword>
<accession>A0ABT6NGR1</accession>
<dbReference type="Gene3D" id="3.60.15.10">
    <property type="entry name" value="Ribonuclease Z/Hydroxyacylglutathione hydrolase-like"/>
    <property type="match status" value="1"/>
</dbReference>
<dbReference type="Pfam" id="PF10996">
    <property type="entry name" value="Beta-Casp"/>
    <property type="match status" value="1"/>
</dbReference>
<dbReference type="InterPro" id="IPR036866">
    <property type="entry name" value="RibonucZ/Hydroxyglut_hydro"/>
</dbReference>
<dbReference type="InterPro" id="IPR011108">
    <property type="entry name" value="RMMBL"/>
</dbReference>
<dbReference type="GO" id="GO:0016787">
    <property type="term" value="F:hydrolase activity"/>
    <property type="evidence" value="ECO:0007669"/>
    <property type="project" value="UniProtKB-KW"/>
</dbReference>
<comment type="caution">
    <text evidence="4">The sequence shown here is derived from an EMBL/GenBank/DDBJ whole genome shotgun (WGS) entry which is preliminary data.</text>
</comment>
<keyword evidence="1 4" id="KW-0378">Hydrolase</keyword>
<dbReference type="Gene3D" id="3.40.50.10890">
    <property type="match status" value="1"/>
</dbReference>
<feature type="domain" description="Metallo-beta-lactamase" evidence="2">
    <location>
        <begin position="13"/>
        <end position="233"/>
    </location>
</feature>
<protein>
    <submittedName>
        <fullName evidence="4">MBL fold metallo-hydrolase</fullName>
        <ecNumber evidence="4">3.-.-.-</ecNumber>
    </submittedName>
</protein>
<dbReference type="InterPro" id="IPR001279">
    <property type="entry name" value="Metallo-B-lactamas"/>
</dbReference>
<dbReference type="InterPro" id="IPR050698">
    <property type="entry name" value="MBL"/>
</dbReference>
<dbReference type="Pfam" id="PF07521">
    <property type="entry name" value="RMMBL"/>
    <property type="match status" value="1"/>
</dbReference>
<feature type="domain" description="Beta-Casp" evidence="3">
    <location>
        <begin position="253"/>
        <end position="381"/>
    </location>
</feature>
<evidence type="ECO:0000313" key="4">
    <source>
        <dbReference type="EMBL" id="MDH8679624.1"/>
    </source>
</evidence>
<evidence type="ECO:0000259" key="3">
    <source>
        <dbReference type="SMART" id="SM01027"/>
    </source>
</evidence>
<evidence type="ECO:0000313" key="5">
    <source>
        <dbReference type="Proteomes" id="UP001158045"/>
    </source>
</evidence>
<dbReference type="RefSeq" id="WP_281095520.1">
    <property type="nucleotide sequence ID" value="NZ_JARYZI010000014.1"/>
</dbReference>
<dbReference type="EMBL" id="JARYZI010000014">
    <property type="protein sequence ID" value="MDH8679624.1"/>
    <property type="molecule type" value="Genomic_DNA"/>
</dbReference>
<proteinExistence type="predicted"/>
<dbReference type="SMART" id="SM00849">
    <property type="entry name" value="Lactamase_B"/>
    <property type="match status" value="1"/>
</dbReference>
<dbReference type="Proteomes" id="UP001158045">
    <property type="component" value="Unassembled WGS sequence"/>
</dbReference>